<dbReference type="AlphaFoldDB" id="A0A2G9V0B9"/>
<dbReference type="Proteomes" id="UP000230423">
    <property type="component" value="Unassembled WGS sequence"/>
</dbReference>
<evidence type="ECO:0000313" key="2">
    <source>
        <dbReference type="Proteomes" id="UP000230423"/>
    </source>
</evidence>
<dbReference type="OrthoDB" id="424543at2759"/>
<dbReference type="EMBL" id="KZ345167">
    <property type="protein sequence ID" value="PIO75210.1"/>
    <property type="molecule type" value="Genomic_DNA"/>
</dbReference>
<organism evidence="1 2">
    <name type="scientific">Teladorsagia circumcincta</name>
    <name type="common">Brown stomach worm</name>
    <name type="synonym">Ostertagia circumcincta</name>
    <dbReference type="NCBI Taxonomy" id="45464"/>
    <lineage>
        <taxon>Eukaryota</taxon>
        <taxon>Metazoa</taxon>
        <taxon>Ecdysozoa</taxon>
        <taxon>Nematoda</taxon>
        <taxon>Chromadorea</taxon>
        <taxon>Rhabditida</taxon>
        <taxon>Rhabditina</taxon>
        <taxon>Rhabditomorpha</taxon>
        <taxon>Strongyloidea</taxon>
        <taxon>Trichostrongylidae</taxon>
        <taxon>Teladorsagia</taxon>
    </lineage>
</organism>
<protein>
    <submittedName>
        <fullName evidence="1">Uncharacterized protein</fullName>
    </submittedName>
</protein>
<gene>
    <name evidence="1" type="ORF">TELCIR_02766</name>
</gene>
<keyword evidence="2" id="KW-1185">Reference proteome</keyword>
<evidence type="ECO:0000313" key="1">
    <source>
        <dbReference type="EMBL" id="PIO75210.1"/>
    </source>
</evidence>
<proteinExistence type="predicted"/>
<reference evidence="1 2" key="1">
    <citation type="submission" date="2015-09" db="EMBL/GenBank/DDBJ databases">
        <title>Draft genome of the parasitic nematode Teladorsagia circumcincta isolate WARC Sus (inbred).</title>
        <authorList>
            <person name="Mitreva M."/>
        </authorList>
    </citation>
    <scope>NUCLEOTIDE SEQUENCE [LARGE SCALE GENOMIC DNA]</scope>
    <source>
        <strain evidence="1 2">S</strain>
    </source>
</reference>
<name>A0A2G9V0B9_TELCI</name>
<accession>A0A2G9V0B9</accession>
<sequence>MQTAPIQLKVREQRLRWYGHGLRRPQDHPVRTAMDFEAQEKITALIVKSNNRRLHQKLPRSDAA</sequence>